<name>A0AA44U8Z1_NEIGO</name>
<dbReference type="CDD" id="cd00118">
    <property type="entry name" value="LysM"/>
    <property type="match status" value="1"/>
</dbReference>
<dbReference type="EMBL" id="AVBE01000002">
    <property type="protein sequence ID" value="PHJ35596.1"/>
    <property type="molecule type" value="Genomic_DNA"/>
</dbReference>
<dbReference type="PANTHER" id="PTHR34700">
    <property type="entry name" value="POTASSIUM BINDING PROTEIN KBP"/>
    <property type="match status" value="1"/>
</dbReference>
<dbReference type="PROSITE" id="PS51782">
    <property type="entry name" value="LYSM"/>
    <property type="match status" value="1"/>
</dbReference>
<accession>A0AA44U8Z1</accession>
<sequence>MLKCGTFVIMRHIPRGCRRFFQPNQARQTEIYQIRGTVMQRRIITLLCAAGMAFSTQTLAANLEVRPDAPQRYTVKQGDTLWGISGKYLYSPWQWCRLWGANRDQIHNPDLIYPGQVLVLRYVGGEPRLDLEQTDGIPVVKISPDKEVSGYGIPAIDVNFYRVFMQHPQIVSRKETAAAPRLLSGPEGRLLYTKDARVYTKGLKEPGRYLTYRINKNITDPDTGKFLGQEVAFSGIVRSLDYTDSALEQRSKQAEERLKDNEYYTRTHPLITPVRTRSIQPLVVETAISEIQQGDYLMKMPEDTDRFNMVPHEPSRPVQAKIVSVFEGVGVGGQFKTITIDKGGDDGLDKGAVLSLYKRKKTMQVNLSNNLTEEPKSRDTVELISTPAEEVGLAMVYHTAPKLAYAIILENISDISEGDTAANPGRDLDNMPDQGRARVDSDPFQ</sequence>
<evidence type="ECO:0000259" key="2">
    <source>
        <dbReference type="PROSITE" id="PS51782"/>
    </source>
</evidence>
<dbReference type="PANTHER" id="PTHR34700:SF4">
    <property type="entry name" value="PHAGE-LIKE ELEMENT PBSX PROTEIN XKDP"/>
    <property type="match status" value="1"/>
</dbReference>
<comment type="caution">
    <text evidence="3">The sequence shown here is derived from an EMBL/GenBank/DDBJ whole genome shotgun (WGS) entry which is preliminary data.</text>
</comment>
<feature type="region of interest" description="Disordered" evidence="1">
    <location>
        <begin position="420"/>
        <end position="445"/>
    </location>
</feature>
<feature type="compositionally biased region" description="Basic and acidic residues" evidence="1">
    <location>
        <begin position="435"/>
        <end position="445"/>
    </location>
</feature>
<evidence type="ECO:0000256" key="1">
    <source>
        <dbReference type="SAM" id="MobiDB-lite"/>
    </source>
</evidence>
<dbReference type="Proteomes" id="UP000223296">
    <property type="component" value="Unassembled WGS sequence"/>
</dbReference>
<dbReference type="SMART" id="SM00257">
    <property type="entry name" value="LysM"/>
    <property type="match status" value="1"/>
</dbReference>
<gene>
    <name evidence="3" type="ORF">N776_10645</name>
</gene>
<dbReference type="InterPro" id="IPR052196">
    <property type="entry name" value="Bact_Kbp"/>
</dbReference>
<dbReference type="InterPro" id="IPR018392">
    <property type="entry name" value="LysM"/>
</dbReference>
<proteinExistence type="predicted"/>
<feature type="domain" description="LysM" evidence="2">
    <location>
        <begin position="71"/>
        <end position="120"/>
    </location>
</feature>
<protein>
    <submittedName>
        <fullName evidence="3">Peptidoglycan-binding protein LysM</fullName>
    </submittedName>
</protein>
<evidence type="ECO:0000313" key="4">
    <source>
        <dbReference type="Proteomes" id="UP000223296"/>
    </source>
</evidence>
<dbReference type="AlphaFoldDB" id="A0AA44U8Z1"/>
<evidence type="ECO:0000313" key="3">
    <source>
        <dbReference type="EMBL" id="PHJ35596.1"/>
    </source>
</evidence>
<dbReference type="Gene3D" id="3.10.350.10">
    <property type="entry name" value="LysM domain"/>
    <property type="match status" value="1"/>
</dbReference>
<dbReference type="SUPFAM" id="SSF54106">
    <property type="entry name" value="LysM domain"/>
    <property type="match status" value="1"/>
</dbReference>
<organism evidence="3 4">
    <name type="scientific">Neisseria gonorrhoeae 3502</name>
    <dbReference type="NCBI Taxonomy" id="1193404"/>
    <lineage>
        <taxon>Bacteria</taxon>
        <taxon>Pseudomonadati</taxon>
        <taxon>Pseudomonadota</taxon>
        <taxon>Betaproteobacteria</taxon>
        <taxon>Neisseriales</taxon>
        <taxon>Neisseriaceae</taxon>
        <taxon>Neisseria</taxon>
    </lineage>
</organism>
<reference evidence="3 4" key="1">
    <citation type="submission" date="2013-08" db="EMBL/GenBank/DDBJ databases">
        <authorList>
            <person name="Trees D."/>
        </authorList>
    </citation>
    <scope>NUCLEOTIDE SEQUENCE [LARGE SCALE GENOMIC DNA]</scope>
    <source>
        <strain evidence="3 4">3502</strain>
    </source>
</reference>
<dbReference type="Pfam" id="PF01476">
    <property type="entry name" value="LysM"/>
    <property type="match status" value="1"/>
</dbReference>
<dbReference type="InterPro" id="IPR036779">
    <property type="entry name" value="LysM_dom_sf"/>
</dbReference>